<organism evidence="4 5">
    <name type="scientific">Candidatus Thiodiazotropha endolucinida</name>
    <dbReference type="NCBI Taxonomy" id="1655433"/>
    <lineage>
        <taxon>Bacteria</taxon>
        <taxon>Pseudomonadati</taxon>
        <taxon>Pseudomonadota</taxon>
        <taxon>Gammaproteobacteria</taxon>
        <taxon>Chromatiales</taxon>
        <taxon>Sedimenticolaceae</taxon>
        <taxon>Candidatus Thiodiazotropha</taxon>
    </lineage>
</organism>
<feature type="signal peptide" evidence="2">
    <location>
        <begin position="1"/>
        <end position="20"/>
    </location>
</feature>
<evidence type="ECO:0000313" key="5">
    <source>
        <dbReference type="Proteomes" id="UP000094769"/>
    </source>
</evidence>
<protein>
    <submittedName>
        <fullName evidence="4">Thiol:disulfide interchange protein</fullName>
    </submittedName>
</protein>
<accession>A0A7Z0VI76</accession>
<dbReference type="SUPFAM" id="SSF52833">
    <property type="entry name" value="Thioredoxin-like"/>
    <property type="match status" value="2"/>
</dbReference>
<evidence type="ECO:0000259" key="3">
    <source>
        <dbReference type="PROSITE" id="PS51352"/>
    </source>
</evidence>
<name>A0A7Z0VI76_9GAMM</name>
<gene>
    <name evidence="4" type="ORF">CODIS_40130</name>
</gene>
<dbReference type="InterPro" id="IPR013766">
    <property type="entry name" value="Thioredoxin_domain"/>
</dbReference>
<evidence type="ECO:0000313" key="4">
    <source>
        <dbReference type="EMBL" id="ODJ85776.1"/>
    </source>
</evidence>
<dbReference type="InterPro" id="IPR012336">
    <property type="entry name" value="Thioredoxin-like_fold"/>
</dbReference>
<dbReference type="PANTHER" id="PTHR15337">
    <property type="entry name" value="ANTERIOR GRADIENT PROTEIN-RELATED"/>
    <property type="match status" value="1"/>
</dbReference>
<feature type="domain" description="Thioredoxin" evidence="3">
    <location>
        <begin position="9"/>
        <end position="166"/>
    </location>
</feature>
<sequence>MLKLTILSILLLFAVPQLQAAGGQEGLGQGLVNPGFHDKPAWFKNSFLDLQEDLQEAAEEDKRVILYFHQDGCPYCAKLLNENFSIKAIVDKTQEAFQLVAINIWGDREVTGLSGEATTEKAFAASMKVMYTPTMLFLNEQGRRVLRINGYYAPHRFMAALDYVAGREERKLSFRDYLARIQPVASTGKLHRESNYLQSPMDLRRPTGTDRPLLVLMEMKQCPPCDELHQEILPQSALQESLQGFDVALVDIWSGEELITPDGKRMKATKWAESLGIQYAPSMLFFDGSGREVFRSEAYLRSFHTHAVIDYVGSGSYRDQPNFQRFVQARADEMRARGEVVDLMK</sequence>
<evidence type="ECO:0000256" key="1">
    <source>
        <dbReference type="ARBA" id="ARBA00022729"/>
    </source>
</evidence>
<dbReference type="InterPro" id="IPR041737">
    <property type="entry name" value="SoxW"/>
</dbReference>
<dbReference type="InterPro" id="IPR036249">
    <property type="entry name" value="Thioredoxin-like_sf"/>
</dbReference>
<reference evidence="4 5" key="1">
    <citation type="submission" date="2016-06" db="EMBL/GenBank/DDBJ databases">
        <title>Genome sequence of endosymbiont of Candidatus Endolucinida thiodiazotropha.</title>
        <authorList>
            <person name="Poehlein A."/>
            <person name="Koenig S."/>
            <person name="Heiden S.E."/>
            <person name="Thuermer A."/>
            <person name="Voget S."/>
            <person name="Daniel R."/>
            <person name="Markert S."/>
            <person name="Gros O."/>
            <person name="Schweder T."/>
        </authorList>
    </citation>
    <scope>NUCLEOTIDE SEQUENCE [LARGE SCALE GENOMIC DNA]</scope>
    <source>
        <strain evidence="4 5">COS</strain>
    </source>
</reference>
<dbReference type="Gene3D" id="3.40.30.10">
    <property type="entry name" value="Glutaredoxin"/>
    <property type="match status" value="2"/>
</dbReference>
<dbReference type="PROSITE" id="PS51352">
    <property type="entry name" value="THIOREDOXIN_2"/>
    <property type="match status" value="1"/>
</dbReference>
<proteinExistence type="predicted"/>
<dbReference type="RefSeq" id="WP_069128325.1">
    <property type="nucleotide sequence ID" value="NZ_MARB01000036.1"/>
</dbReference>
<feature type="chain" id="PRO_5031509215" evidence="2">
    <location>
        <begin position="21"/>
        <end position="345"/>
    </location>
</feature>
<comment type="caution">
    <text evidence="4">The sequence shown here is derived from an EMBL/GenBank/DDBJ whole genome shotgun (WGS) entry which is preliminary data.</text>
</comment>
<dbReference type="Pfam" id="PF13098">
    <property type="entry name" value="Thioredoxin_2"/>
    <property type="match status" value="2"/>
</dbReference>
<keyword evidence="1 2" id="KW-0732">Signal</keyword>
<dbReference type="CDD" id="cd02951">
    <property type="entry name" value="SoxW"/>
    <property type="match status" value="1"/>
</dbReference>
<dbReference type="OrthoDB" id="9791630at2"/>
<keyword evidence="5" id="KW-1185">Reference proteome</keyword>
<dbReference type="PANTHER" id="PTHR15337:SF11">
    <property type="entry name" value="THIOREDOXIN DOMAIN-CONTAINING PROTEIN"/>
    <property type="match status" value="1"/>
</dbReference>
<dbReference type="EMBL" id="MARB01000036">
    <property type="protein sequence ID" value="ODJ85776.1"/>
    <property type="molecule type" value="Genomic_DNA"/>
</dbReference>
<evidence type="ECO:0000256" key="2">
    <source>
        <dbReference type="SAM" id="SignalP"/>
    </source>
</evidence>
<dbReference type="InterPro" id="IPR051099">
    <property type="entry name" value="AGR/TXD"/>
</dbReference>
<dbReference type="Proteomes" id="UP000094769">
    <property type="component" value="Unassembled WGS sequence"/>
</dbReference>
<dbReference type="AlphaFoldDB" id="A0A7Z0VI76"/>